<dbReference type="SUPFAM" id="SSF82171">
    <property type="entry name" value="DPP6 N-terminal domain-like"/>
    <property type="match status" value="1"/>
</dbReference>
<proteinExistence type="predicted"/>
<evidence type="ECO:0000313" key="2">
    <source>
        <dbReference type="EMBL" id="PHN06977.1"/>
    </source>
</evidence>
<dbReference type="Proteomes" id="UP000223913">
    <property type="component" value="Unassembled WGS sequence"/>
</dbReference>
<reference evidence="2 3" key="1">
    <citation type="submission" date="2017-10" db="EMBL/GenBank/DDBJ databases">
        <title>The draft genome sequence of Lewinella nigricans NBRC 102662.</title>
        <authorList>
            <person name="Wang K."/>
        </authorList>
    </citation>
    <scope>NUCLEOTIDE SEQUENCE [LARGE SCALE GENOMIC DNA]</scope>
    <source>
        <strain evidence="2 3">NBRC 102662</strain>
    </source>
</reference>
<organism evidence="2 3">
    <name type="scientific">Flavilitoribacter nigricans (strain ATCC 23147 / DSM 23189 / NBRC 102662 / NCIMB 1420 / SS-2)</name>
    <name type="common">Lewinella nigricans</name>
    <dbReference type="NCBI Taxonomy" id="1122177"/>
    <lineage>
        <taxon>Bacteria</taxon>
        <taxon>Pseudomonadati</taxon>
        <taxon>Bacteroidota</taxon>
        <taxon>Saprospiria</taxon>
        <taxon>Saprospirales</taxon>
        <taxon>Lewinellaceae</taxon>
        <taxon>Flavilitoribacter</taxon>
    </lineage>
</organism>
<keyword evidence="3" id="KW-1185">Reference proteome</keyword>
<evidence type="ECO:0000256" key="1">
    <source>
        <dbReference type="SAM" id="SignalP"/>
    </source>
</evidence>
<evidence type="ECO:0008006" key="4">
    <source>
        <dbReference type="Google" id="ProtNLM"/>
    </source>
</evidence>
<comment type="caution">
    <text evidence="2">The sequence shown here is derived from an EMBL/GenBank/DDBJ whole genome shotgun (WGS) entry which is preliminary data.</text>
</comment>
<dbReference type="AlphaFoldDB" id="A0A2D0NES3"/>
<name>A0A2D0NES3_FLAN2</name>
<dbReference type="OrthoDB" id="1492101at2"/>
<feature type="chain" id="PRO_5013039438" description="T9SS type A sorting domain-containing protein" evidence="1">
    <location>
        <begin position="21"/>
        <end position="524"/>
    </location>
</feature>
<protein>
    <recommendedName>
        <fullName evidence="4">T9SS type A sorting domain-containing protein</fullName>
    </recommendedName>
</protein>
<gene>
    <name evidence="2" type="ORF">CRP01_08430</name>
</gene>
<accession>A0A2D0NES3</accession>
<sequence>MQLKTLLAFTLFWLALSAFAQSPVLVQDFNSGENDSYNFFNFQGITFQDHLIFPIVGDDIGEEVAVVTNGELAVLKDVNPGMASSQPKYFTEFQGKVFFSAFDATNGGALWVTDGTPDGTTLFFDPGTHPTSTPQGLIVSASGYLYYTYDGELFRTDGQENESVFDGVAFTSAYVQASNNYTTYGEEIAFLTQAADDTVRLYTVAEGTAVLLAQTTETSNFADVFGLSEVEAGLVFGVDDSFNGEVNGTYVYQKSDGILSKLDISGASANRLHPFTTGQALGWFGNLGYYGINGVSGEEELLYASSNLSATQGTGIQYAAYQDKMVFAVSEGFFGDDFLVYSDGTAAGTQNLFEISSYISNILTAGQYAFIASGTSNGFRPELYYVDLEDGSYKNFYNFNQSSVFIDAILLLGVQNDRLYFLSNLDTSIGRELYYIDLDIEVTTAVRDNRIEPAFEVQLTPTTFEVLAEEFGQVRVHVFTQDGRLLESLQTPTHQRYDISHLHGFLLLQFELNGQMQTRKFFRP</sequence>
<feature type="signal peptide" evidence="1">
    <location>
        <begin position="1"/>
        <end position="20"/>
    </location>
</feature>
<dbReference type="EMBL" id="PDUD01000012">
    <property type="protein sequence ID" value="PHN06977.1"/>
    <property type="molecule type" value="Genomic_DNA"/>
</dbReference>
<dbReference type="RefSeq" id="WP_099149585.1">
    <property type="nucleotide sequence ID" value="NZ_PDUD01000012.1"/>
</dbReference>
<keyword evidence="1" id="KW-0732">Signal</keyword>
<evidence type="ECO:0000313" key="3">
    <source>
        <dbReference type="Proteomes" id="UP000223913"/>
    </source>
</evidence>